<dbReference type="SUPFAM" id="SSF48498">
    <property type="entry name" value="Tetracyclin repressor-like, C-terminal domain"/>
    <property type="match status" value="1"/>
</dbReference>
<dbReference type="STRING" id="39495.SAMN02745111_00733"/>
<evidence type="ECO:0000259" key="3">
    <source>
        <dbReference type="PROSITE" id="PS50977"/>
    </source>
</evidence>
<dbReference type="InterPro" id="IPR050624">
    <property type="entry name" value="HTH-type_Tx_Regulator"/>
</dbReference>
<reference evidence="4 5" key="1">
    <citation type="submission" date="2017-02" db="EMBL/GenBank/DDBJ databases">
        <authorList>
            <person name="Peterson S.W."/>
        </authorList>
    </citation>
    <scope>NUCLEOTIDE SEQUENCE [LARGE SCALE GENOMIC DNA]</scope>
    <source>
        <strain evidence="4 5">ATCC 35992</strain>
    </source>
</reference>
<dbReference type="AlphaFoldDB" id="A0A1T4VDB1"/>
<dbReference type="GO" id="GO:0003677">
    <property type="term" value="F:DNA binding"/>
    <property type="evidence" value="ECO:0007669"/>
    <property type="project" value="UniProtKB-UniRule"/>
</dbReference>
<dbReference type="OrthoDB" id="9814200at2"/>
<organism evidence="4 5">
    <name type="scientific">Eubacterium uniforme</name>
    <dbReference type="NCBI Taxonomy" id="39495"/>
    <lineage>
        <taxon>Bacteria</taxon>
        <taxon>Bacillati</taxon>
        <taxon>Bacillota</taxon>
        <taxon>Clostridia</taxon>
        <taxon>Eubacteriales</taxon>
        <taxon>Eubacteriaceae</taxon>
        <taxon>Eubacterium</taxon>
    </lineage>
</organism>
<protein>
    <submittedName>
        <fullName evidence="4">Transcriptional regulator, TetR family</fullName>
    </submittedName>
</protein>
<name>A0A1T4VDB1_9FIRM</name>
<evidence type="ECO:0000313" key="5">
    <source>
        <dbReference type="Proteomes" id="UP000190814"/>
    </source>
</evidence>
<dbReference type="PANTHER" id="PTHR43479:SF11">
    <property type="entry name" value="ACREF_ENVCD OPERON REPRESSOR-RELATED"/>
    <property type="match status" value="1"/>
</dbReference>
<dbReference type="RefSeq" id="WP_078765620.1">
    <property type="nucleotide sequence ID" value="NZ_FUXZ01000004.1"/>
</dbReference>
<accession>A0A1T4VDB1</accession>
<evidence type="ECO:0000313" key="4">
    <source>
        <dbReference type="EMBL" id="SKA62955.1"/>
    </source>
</evidence>
<dbReference type="Gene3D" id="1.10.357.10">
    <property type="entry name" value="Tetracycline Repressor, domain 2"/>
    <property type="match status" value="1"/>
</dbReference>
<feature type="domain" description="HTH tetR-type" evidence="3">
    <location>
        <begin position="8"/>
        <end position="68"/>
    </location>
</feature>
<dbReference type="EMBL" id="FUXZ01000004">
    <property type="protein sequence ID" value="SKA62955.1"/>
    <property type="molecule type" value="Genomic_DNA"/>
</dbReference>
<dbReference type="PANTHER" id="PTHR43479">
    <property type="entry name" value="ACREF/ENVCD OPERON REPRESSOR-RELATED"/>
    <property type="match status" value="1"/>
</dbReference>
<dbReference type="InterPro" id="IPR036271">
    <property type="entry name" value="Tet_transcr_reg_TetR-rel_C_sf"/>
</dbReference>
<evidence type="ECO:0000256" key="1">
    <source>
        <dbReference type="ARBA" id="ARBA00023125"/>
    </source>
</evidence>
<keyword evidence="5" id="KW-1185">Reference proteome</keyword>
<evidence type="ECO:0000256" key="2">
    <source>
        <dbReference type="PROSITE-ProRule" id="PRU00335"/>
    </source>
</evidence>
<dbReference type="Pfam" id="PF00440">
    <property type="entry name" value="TetR_N"/>
    <property type="match status" value="1"/>
</dbReference>
<sequence>MTRQEQKEAKKKAILVTALELFVTRGYYETKITDIAKEVPMSVGLMFHYFESKEQLLLELVKMGYMATNSTDKLADVPPEQYFDTFLNGLFAYAKNEPWVFNMFILMNQARREGMPEEARVIALSVDQIEKSAKVIRNGQKAGVFRKGDAKLLATCFWASVQGIMEEMASNPNMKTPKVEWIVSILK</sequence>
<dbReference type="Proteomes" id="UP000190814">
    <property type="component" value="Unassembled WGS sequence"/>
</dbReference>
<dbReference type="InterPro" id="IPR001647">
    <property type="entry name" value="HTH_TetR"/>
</dbReference>
<dbReference type="PROSITE" id="PS50977">
    <property type="entry name" value="HTH_TETR_2"/>
    <property type="match status" value="1"/>
</dbReference>
<feature type="DNA-binding region" description="H-T-H motif" evidence="2">
    <location>
        <begin position="31"/>
        <end position="50"/>
    </location>
</feature>
<dbReference type="PRINTS" id="PR00455">
    <property type="entry name" value="HTHTETR"/>
</dbReference>
<keyword evidence="1 2" id="KW-0238">DNA-binding</keyword>
<dbReference type="InterPro" id="IPR009057">
    <property type="entry name" value="Homeodomain-like_sf"/>
</dbReference>
<dbReference type="SUPFAM" id="SSF46689">
    <property type="entry name" value="Homeodomain-like"/>
    <property type="match status" value="1"/>
</dbReference>
<proteinExistence type="predicted"/>
<gene>
    <name evidence="4" type="ORF">SAMN02745111_00733</name>
</gene>